<evidence type="ECO:0000313" key="1">
    <source>
        <dbReference type="EMBL" id="OAG28174.1"/>
    </source>
</evidence>
<dbReference type="STRING" id="1795632.TH606_03270"/>
<gene>
    <name evidence="1" type="ORF">TH606_03270</name>
</gene>
<evidence type="ECO:0000313" key="2">
    <source>
        <dbReference type="Proteomes" id="UP000076964"/>
    </source>
</evidence>
<protein>
    <submittedName>
        <fullName evidence="1">Uncharacterized protein</fullName>
    </submittedName>
</protein>
<dbReference type="RefSeq" id="WP_068541270.1">
    <property type="nucleotide sequence ID" value="NZ_LSFI01000010.1"/>
</dbReference>
<dbReference type="AlphaFoldDB" id="A0A177E896"/>
<dbReference type="OrthoDB" id="9810828at2"/>
<organism evidence="1 2">
    <name type="scientific">Thermodesulfatator autotrophicus</name>
    <dbReference type="NCBI Taxonomy" id="1795632"/>
    <lineage>
        <taxon>Bacteria</taxon>
        <taxon>Pseudomonadati</taxon>
        <taxon>Thermodesulfobacteriota</taxon>
        <taxon>Thermodesulfobacteria</taxon>
        <taxon>Thermodesulfobacteriales</taxon>
        <taxon>Thermodesulfatatoraceae</taxon>
        <taxon>Thermodesulfatator</taxon>
    </lineage>
</organism>
<keyword evidence="2" id="KW-1185">Reference proteome</keyword>
<dbReference type="EMBL" id="LSFI01000010">
    <property type="protein sequence ID" value="OAG28174.1"/>
    <property type="molecule type" value="Genomic_DNA"/>
</dbReference>
<accession>A0A177E896</accession>
<proteinExistence type="predicted"/>
<dbReference type="Proteomes" id="UP000076964">
    <property type="component" value="Unassembled WGS sequence"/>
</dbReference>
<comment type="caution">
    <text evidence="1">The sequence shown here is derived from an EMBL/GenBank/DDBJ whole genome shotgun (WGS) entry which is preliminary data.</text>
</comment>
<sequence length="60" mass="6857">MPKVDDGKRSFIKKVMVMAGAALALGSSKTRAQKVKSSSQNEVLYRETEAFRKYYETLRR</sequence>
<reference evidence="1 2" key="1">
    <citation type="submission" date="2016-02" db="EMBL/GenBank/DDBJ databases">
        <title>Draft genome sequence of Thermodesulfatator sp. S606.</title>
        <authorList>
            <person name="Lai Q."/>
            <person name="Cao J."/>
            <person name="Dupont S."/>
            <person name="Shao Z."/>
            <person name="Jebbar M."/>
            <person name="Alain K."/>
        </authorList>
    </citation>
    <scope>NUCLEOTIDE SEQUENCE [LARGE SCALE GENOMIC DNA]</scope>
    <source>
        <strain evidence="1 2">S606</strain>
    </source>
</reference>
<name>A0A177E896_9BACT</name>